<evidence type="ECO:0000313" key="1">
    <source>
        <dbReference type="EMBL" id="EEN79655.1"/>
    </source>
</evidence>
<reference evidence="1" key="1">
    <citation type="submission" date="2009-01" db="EMBL/GenBank/DDBJ databases">
        <authorList>
            <person name="Qin X."/>
            <person name="Bachman B."/>
            <person name="Battles P."/>
            <person name="Bell A."/>
            <person name="Bess C."/>
            <person name="Bickham C."/>
            <person name="Chaboub L."/>
            <person name="Chen D."/>
            <person name="Coyle M."/>
            <person name="Deiros D.R."/>
            <person name="Dinh H."/>
            <person name="Forbes L."/>
            <person name="Fowler G."/>
            <person name="Francisco L."/>
            <person name="Fu Q."/>
            <person name="Gubbala S."/>
            <person name="Hale W."/>
            <person name="Han Y."/>
            <person name="Hemphill L."/>
            <person name="Highlander S.K."/>
            <person name="Hirani K."/>
            <person name="Hogues M."/>
            <person name="Jackson L."/>
            <person name="Jakkamsetti A."/>
            <person name="Javaid M."/>
            <person name="Jiang H."/>
            <person name="Korchina V."/>
            <person name="Kovar C."/>
            <person name="Lara F."/>
            <person name="Lee S."/>
            <person name="Mata R."/>
            <person name="Mathew T."/>
            <person name="Moen C."/>
            <person name="Morales K."/>
            <person name="Munidasa M."/>
            <person name="Nazareth L."/>
            <person name="Ngo R."/>
            <person name="Nguyen L."/>
            <person name="Okwuonu G."/>
            <person name="Ongeri F."/>
            <person name="Patil S."/>
            <person name="Petrosino J."/>
            <person name="Pham C."/>
            <person name="Pham P."/>
            <person name="Pu L.-L."/>
            <person name="Puazo M."/>
            <person name="Raj R."/>
            <person name="Reid J."/>
            <person name="Rouhana J."/>
            <person name="Saada N."/>
            <person name="Shang Y."/>
            <person name="Simmons D."/>
            <person name="Thornton R."/>
            <person name="Warren J."/>
            <person name="Weissenberger G."/>
            <person name="Zhang J."/>
            <person name="Zhang L."/>
            <person name="Zhou C."/>
            <person name="Zhu D."/>
            <person name="Muzny D."/>
            <person name="Worley K."/>
            <person name="Gibbs R."/>
        </authorList>
    </citation>
    <scope>NUCLEOTIDE SEQUENCE [LARGE SCALE GENOMIC DNA]</scope>
    <source>
        <strain evidence="1">LMS2-1</strain>
    </source>
</reference>
<dbReference type="EMBL" id="ACIZ01000095">
    <property type="protein sequence ID" value="EEN79655.1"/>
    <property type="molecule type" value="Genomic_DNA"/>
</dbReference>
<dbReference type="Proteomes" id="UP000004525">
    <property type="component" value="Unassembled WGS sequence"/>
</dbReference>
<proteinExistence type="predicted"/>
<organism evidence="1 2">
    <name type="scientific">Lacticaseibacillus rhamnosus (strain LMS2-1)</name>
    <dbReference type="NCBI Taxonomy" id="525361"/>
    <lineage>
        <taxon>Bacteria</taxon>
        <taxon>Bacillati</taxon>
        <taxon>Bacillota</taxon>
        <taxon>Bacilli</taxon>
        <taxon>Lactobacillales</taxon>
        <taxon>Lactobacillaceae</taxon>
        <taxon>Lacticaseibacillus</taxon>
    </lineage>
</organism>
<comment type="caution">
    <text evidence="1">The sequence shown here is derived from an EMBL/GenBank/DDBJ whole genome shotgun (WGS) entry which is preliminary data.</text>
</comment>
<accession>C2JZ60</accession>
<dbReference type="AlphaFoldDB" id="C2JZ60"/>
<sequence length="78" mass="8915">MSTIIKWKMLICSNQTKWLNASVSLQKWDKSRKFKAHIAPTNRCYDTEDQHLACIGHADESKKHRPVAYVLAMIGLSA</sequence>
<keyword evidence="2" id="KW-1185">Reference proteome</keyword>
<gene>
    <name evidence="1" type="ORF">HMPREF0539_2195</name>
</gene>
<protein>
    <submittedName>
        <fullName evidence="1">Uncharacterized protein</fullName>
    </submittedName>
</protein>
<dbReference type="HOGENOM" id="CLU_2617615_0_0_9"/>
<name>C2JZ60_LACRM</name>
<evidence type="ECO:0000313" key="2">
    <source>
        <dbReference type="Proteomes" id="UP000004525"/>
    </source>
</evidence>